<dbReference type="eggNOG" id="COG0402">
    <property type="taxonomic scope" value="Bacteria"/>
</dbReference>
<keyword evidence="2" id="KW-0479">Metal-binding</keyword>
<reference evidence="6" key="2">
    <citation type="submission" date="2013-06" db="EMBL/GenBank/DDBJ databases">
        <title>Draft genome sequence of Clostridium hylemonae (DSM 15053).</title>
        <authorList>
            <person name="Sudarsanam P."/>
            <person name="Ley R."/>
            <person name="Guruge J."/>
            <person name="Turnbaugh P.J."/>
            <person name="Mahowald M."/>
            <person name="Liep D."/>
            <person name="Gordon J."/>
        </authorList>
    </citation>
    <scope>NUCLEOTIDE SEQUENCE</scope>
    <source>
        <strain evidence="6">DSM 15053</strain>
    </source>
</reference>
<sequence length="405" mass="45369">MQKDGYVVCRDGISEGIYERLPDRYKDCPVRDTKGALILPGLVDLHIHAPQYTFRGLGMDLELLEWLNEHTFPEEAKYADIEYAKEAYGRFVEKLKYSATTRACIFGTIHVPATEYLMDLLEQSGLCTMVGKVNMDRNAPDPLTEQSADKSAYDTVEWVKDCLKRYRKTKPILTPRFIPTCTDALMENLKKIQMRYGLPVQSHLSENVSEVGWVQELCPGSEFYGDAYDRFGLFGADTRTVMAHCVYSGVQERRRMKENGVFAAHCPESNMNLSSGIAPVRAFLDEGIPTGLGSDVAGGSTEDLFAAMAHAIQASKLRWRLVDDTLKPLTAAESFYLATKGGGEFFGRVGSLEEGYEFDAVVIDDSAVSDREKAEISERLERLIYLSSESKITGKFAAGEEIFWR</sequence>
<protein>
    <submittedName>
        <fullName evidence="6">Guanine deaminase</fullName>
    </submittedName>
</protein>
<dbReference type="AlphaFoldDB" id="C0BXL5"/>
<evidence type="ECO:0000259" key="5">
    <source>
        <dbReference type="Pfam" id="PF01979"/>
    </source>
</evidence>
<name>C0BXL5_9FIRM</name>
<dbReference type="PANTHER" id="PTHR11271:SF6">
    <property type="entry name" value="GUANINE DEAMINASE"/>
    <property type="match status" value="1"/>
</dbReference>
<evidence type="ECO:0000313" key="7">
    <source>
        <dbReference type="Proteomes" id="UP000004893"/>
    </source>
</evidence>
<dbReference type="GO" id="GO:0008270">
    <property type="term" value="F:zinc ion binding"/>
    <property type="evidence" value="ECO:0007669"/>
    <property type="project" value="TreeGrafter"/>
</dbReference>
<comment type="caution">
    <text evidence="6">The sequence shown here is derived from an EMBL/GenBank/DDBJ whole genome shotgun (WGS) entry which is preliminary data.</text>
</comment>
<dbReference type="InterPro" id="IPR051607">
    <property type="entry name" value="Metallo-dep_hydrolases"/>
</dbReference>
<evidence type="ECO:0000256" key="3">
    <source>
        <dbReference type="ARBA" id="ARBA00022801"/>
    </source>
</evidence>
<dbReference type="SUPFAM" id="SSF51338">
    <property type="entry name" value="Composite domain of metallo-dependent hydrolases"/>
    <property type="match status" value="1"/>
</dbReference>
<dbReference type="STRING" id="553973.CLOHYLEM_04552"/>
<dbReference type="InterPro" id="IPR032466">
    <property type="entry name" value="Metal_Hydrolase"/>
</dbReference>
<dbReference type="Proteomes" id="UP000004893">
    <property type="component" value="Unassembled WGS sequence"/>
</dbReference>
<reference evidence="6" key="1">
    <citation type="submission" date="2009-02" db="EMBL/GenBank/DDBJ databases">
        <authorList>
            <person name="Fulton L."/>
            <person name="Clifton S."/>
            <person name="Fulton B."/>
            <person name="Xu J."/>
            <person name="Minx P."/>
            <person name="Pepin K.H."/>
            <person name="Johnson M."/>
            <person name="Bhonagiri V."/>
            <person name="Nash W.E."/>
            <person name="Mardis E.R."/>
            <person name="Wilson R.K."/>
        </authorList>
    </citation>
    <scope>NUCLEOTIDE SEQUENCE [LARGE SCALE GENOMIC DNA]</scope>
    <source>
        <strain evidence="6">DSM 15053</strain>
    </source>
</reference>
<dbReference type="EMBL" id="ABYI02000012">
    <property type="protein sequence ID" value="EEG75322.1"/>
    <property type="molecule type" value="Genomic_DNA"/>
</dbReference>
<dbReference type="GO" id="GO:0005829">
    <property type="term" value="C:cytosol"/>
    <property type="evidence" value="ECO:0007669"/>
    <property type="project" value="TreeGrafter"/>
</dbReference>
<comment type="cofactor">
    <cofactor evidence="1">
        <name>Zn(2+)</name>
        <dbReference type="ChEBI" id="CHEBI:29105"/>
    </cofactor>
</comment>
<evidence type="ECO:0000256" key="2">
    <source>
        <dbReference type="ARBA" id="ARBA00022723"/>
    </source>
</evidence>
<dbReference type="GO" id="GO:0008892">
    <property type="term" value="F:guanine deaminase activity"/>
    <property type="evidence" value="ECO:0007669"/>
    <property type="project" value="TreeGrafter"/>
</dbReference>
<proteinExistence type="predicted"/>
<evidence type="ECO:0000256" key="4">
    <source>
        <dbReference type="ARBA" id="ARBA00022833"/>
    </source>
</evidence>
<dbReference type="Gene3D" id="2.30.40.10">
    <property type="entry name" value="Urease, subunit C, domain 1"/>
    <property type="match status" value="1"/>
</dbReference>
<keyword evidence="7" id="KW-1185">Reference proteome</keyword>
<dbReference type="InterPro" id="IPR006680">
    <property type="entry name" value="Amidohydro-rel"/>
</dbReference>
<feature type="domain" description="Amidohydrolase-related" evidence="5">
    <location>
        <begin position="38"/>
        <end position="399"/>
    </location>
</feature>
<organism evidence="6 7">
    <name type="scientific">[Clostridium] hylemonae DSM 15053</name>
    <dbReference type="NCBI Taxonomy" id="553973"/>
    <lineage>
        <taxon>Bacteria</taxon>
        <taxon>Bacillati</taxon>
        <taxon>Bacillota</taxon>
        <taxon>Clostridia</taxon>
        <taxon>Lachnospirales</taxon>
        <taxon>Lachnospiraceae</taxon>
    </lineage>
</organism>
<keyword evidence="3" id="KW-0378">Hydrolase</keyword>
<gene>
    <name evidence="6" type="ORF">CLOHYLEM_04552</name>
</gene>
<dbReference type="Pfam" id="PF01979">
    <property type="entry name" value="Amidohydro_1"/>
    <property type="match status" value="1"/>
</dbReference>
<evidence type="ECO:0000313" key="6">
    <source>
        <dbReference type="EMBL" id="EEG75322.1"/>
    </source>
</evidence>
<dbReference type="Gene3D" id="3.20.20.140">
    <property type="entry name" value="Metal-dependent hydrolases"/>
    <property type="match status" value="1"/>
</dbReference>
<dbReference type="SUPFAM" id="SSF51556">
    <property type="entry name" value="Metallo-dependent hydrolases"/>
    <property type="match status" value="1"/>
</dbReference>
<dbReference type="GO" id="GO:0046098">
    <property type="term" value="P:guanine metabolic process"/>
    <property type="evidence" value="ECO:0007669"/>
    <property type="project" value="TreeGrafter"/>
</dbReference>
<keyword evidence="4" id="KW-0862">Zinc</keyword>
<evidence type="ECO:0000256" key="1">
    <source>
        <dbReference type="ARBA" id="ARBA00001947"/>
    </source>
</evidence>
<dbReference type="HOGENOM" id="CLU_012358_0_1_9"/>
<dbReference type="PANTHER" id="PTHR11271">
    <property type="entry name" value="GUANINE DEAMINASE"/>
    <property type="match status" value="1"/>
</dbReference>
<accession>C0BXL5</accession>
<dbReference type="InterPro" id="IPR011059">
    <property type="entry name" value="Metal-dep_hydrolase_composite"/>
</dbReference>